<keyword evidence="1" id="KW-1133">Transmembrane helix</keyword>
<name>S9QJ55_9RHOB</name>
<dbReference type="Proteomes" id="UP000015351">
    <property type="component" value="Unassembled WGS sequence"/>
</dbReference>
<keyword evidence="1" id="KW-0812">Transmembrane</keyword>
<feature type="transmembrane region" description="Helical" evidence="1">
    <location>
        <begin position="47"/>
        <end position="67"/>
    </location>
</feature>
<dbReference type="HOGENOM" id="CLU_183786_0_0_5"/>
<reference evidence="3" key="1">
    <citation type="journal article" date="2013" name="Stand. Genomic Sci.">
        <title>Genome sequence of the Litoreibacter arenae type strain (DSM 19593(T)), a member of the Roseobacter clade isolated from sea sand.</title>
        <authorList>
            <person name="Riedel T."/>
            <person name="Fiebig A."/>
            <person name="Petersen J."/>
            <person name="Gronow S."/>
            <person name="Kyrpides N.C."/>
            <person name="Goker M."/>
            <person name="Klenk H.P."/>
        </authorList>
    </citation>
    <scope>NUCLEOTIDE SEQUENCE [LARGE SCALE GENOMIC DNA]</scope>
    <source>
        <strain evidence="3">DSM 19593</strain>
    </source>
</reference>
<evidence type="ECO:0000256" key="1">
    <source>
        <dbReference type="SAM" id="Phobius"/>
    </source>
</evidence>
<keyword evidence="3" id="KW-1185">Reference proteome</keyword>
<feature type="transmembrane region" description="Helical" evidence="1">
    <location>
        <begin position="21"/>
        <end position="41"/>
    </location>
</feature>
<organism evidence="2 3">
    <name type="scientific">Litoreibacter arenae DSM 19593</name>
    <dbReference type="NCBI Taxonomy" id="1123360"/>
    <lineage>
        <taxon>Bacteria</taxon>
        <taxon>Pseudomonadati</taxon>
        <taxon>Pseudomonadota</taxon>
        <taxon>Alphaproteobacteria</taxon>
        <taxon>Rhodobacterales</taxon>
        <taxon>Roseobacteraceae</taxon>
        <taxon>Litoreibacter</taxon>
    </lineage>
</organism>
<dbReference type="AlphaFoldDB" id="S9QJ55"/>
<sequence length="85" mass="9774">MFERKVPALRRPLNAIRAKGWWVVRVPVAFFFIIGGILAILPVFGVWMLPIGFLLLAVDITALRGPLADAIVRGRRRIALWRRRR</sequence>
<accession>S9QJ55</accession>
<dbReference type="EMBL" id="AONI01000005">
    <property type="protein sequence ID" value="EPX81481.1"/>
    <property type="molecule type" value="Genomic_DNA"/>
</dbReference>
<protein>
    <submittedName>
        <fullName evidence="2">Uncharacterized protein</fullName>
    </submittedName>
</protein>
<keyword evidence="1" id="KW-0472">Membrane</keyword>
<proteinExistence type="predicted"/>
<evidence type="ECO:0000313" key="2">
    <source>
        <dbReference type="EMBL" id="EPX81481.1"/>
    </source>
</evidence>
<dbReference type="STRING" id="1123360.thalar_00036"/>
<evidence type="ECO:0000313" key="3">
    <source>
        <dbReference type="Proteomes" id="UP000015351"/>
    </source>
</evidence>
<gene>
    <name evidence="2" type="ORF">thalar_00036</name>
</gene>
<comment type="caution">
    <text evidence="2">The sequence shown here is derived from an EMBL/GenBank/DDBJ whole genome shotgun (WGS) entry which is preliminary data.</text>
</comment>